<dbReference type="Proteomes" id="UP000814033">
    <property type="component" value="Unassembled WGS sequence"/>
</dbReference>
<evidence type="ECO:0000313" key="2">
    <source>
        <dbReference type="Proteomes" id="UP000814033"/>
    </source>
</evidence>
<comment type="caution">
    <text evidence="1">The sequence shown here is derived from an EMBL/GenBank/DDBJ whole genome shotgun (WGS) entry which is preliminary data.</text>
</comment>
<gene>
    <name evidence="1" type="ORF">FA95DRAFT_1554692</name>
</gene>
<reference evidence="1" key="1">
    <citation type="submission" date="2021-02" db="EMBL/GenBank/DDBJ databases">
        <authorList>
            <consortium name="DOE Joint Genome Institute"/>
            <person name="Ahrendt S."/>
            <person name="Looney B.P."/>
            <person name="Miyauchi S."/>
            <person name="Morin E."/>
            <person name="Drula E."/>
            <person name="Courty P.E."/>
            <person name="Chicoki N."/>
            <person name="Fauchery L."/>
            <person name="Kohler A."/>
            <person name="Kuo A."/>
            <person name="Labutti K."/>
            <person name="Pangilinan J."/>
            <person name="Lipzen A."/>
            <person name="Riley R."/>
            <person name="Andreopoulos W."/>
            <person name="He G."/>
            <person name="Johnson J."/>
            <person name="Barry K.W."/>
            <person name="Grigoriev I.V."/>
            <person name="Nagy L."/>
            <person name="Hibbett D."/>
            <person name="Henrissat B."/>
            <person name="Matheny P.B."/>
            <person name="Labbe J."/>
            <person name="Martin F."/>
        </authorList>
    </citation>
    <scope>NUCLEOTIDE SEQUENCE</scope>
    <source>
        <strain evidence="1">FP105234-sp</strain>
    </source>
</reference>
<accession>A0ACB8S5D1</accession>
<evidence type="ECO:0000313" key="1">
    <source>
        <dbReference type="EMBL" id="KAI0051342.1"/>
    </source>
</evidence>
<name>A0ACB8S5D1_9AGAM</name>
<dbReference type="EMBL" id="MU275853">
    <property type="protein sequence ID" value="KAI0051342.1"/>
    <property type="molecule type" value="Genomic_DNA"/>
</dbReference>
<protein>
    <submittedName>
        <fullName evidence="1">Uncharacterized protein</fullName>
    </submittedName>
</protein>
<keyword evidence="2" id="KW-1185">Reference proteome</keyword>
<organism evidence="1 2">
    <name type="scientific">Auriscalpium vulgare</name>
    <dbReference type="NCBI Taxonomy" id="40419"/>
    <lineage>
        <taxon>Eukaryota</taxon>
        <taxon>Fungi</taxon>
        <taxon>Dikarya</taxon>
        <taxon>Basidiomycota</taxon>
        <taxon>Agaricomycotina</taxon>
        <taxon>Agaricomycetes</taxon>
        <taxon>Russulales</taxon>
        <taxon>Auriscalpiaceae</taxon>
        <taxon>Auriscalpium</taxon>
    </lineage>
</organism>
<proteinExistence type="predicted"/>
<reference evidence="1" key="2">
    <citation type="journal article" date="2022" name="New Phytol.">
        <title>Evolutionary transition to the ectomycorrhizal habit in the genomes of a hyperdiverse lineage of mushroom-forming fungi.</title>
        <authorList>
            <person name="Looney B."/>
            <person name="Miyauchi S."/>
            <person name="Morin E."/>
            <person name="Drula E."/>
            <person name="Courty P.E."/>
            <person name="Kohler A."/>
            <person name="Kuo A."/>
            <person name="LaButti K."/>
            <person name="Pangilinan J."/>
            <person name="Lipzen A."/>
            <person name="Riley R."/>
            <person name="Andreopoulos W."/>
            <person name="He G."/>
            <person name="Johnson J."/>
            <person name="Nolan M."/>
            <person name="Tritt A."/>
            <person name="Barry K.W."/>
            <person name="Grigoriev I.V."/>
            <person name="Nagy L.G."/>
            <person name="Hibbett D."/>
            <person name="Henrissat B."/>
            <person name="Matheny P.B."/>
            <person name="Labbe J."/>
            <person name="Martin F.M."/>
        </authorList>
    </citation>
    <scope>NUCLEOTIDE SEQUENCE</scope>
    <source>
        <strain evidence="1">FP105234-sp</strain>
    </source>
</reference>
<sequence>MPISCLPPEVLARVFASLAKVARPEVPFAYVLALAPGGPSPDLGWILVTHVCRQWRQVAIHHSTLWSDVAVDLGPDWVEEKFRRARGAHLTIDDSLVWCRPKYDTLRLHRLIFSNFRRIKNATVNLPSDDYGAPSLRDWLSTPVPYLQSLSICAKNTVDLPADFLGERAPQLRCLILENFARFPWKSGVFHGLVHLKLSRCPAVSAGDCEDVLDTLEHMPALEYLDLDGLVPSHAHPSPSEDARVITLPHLADVKLYGDSSDCLALLRHCALPSLAKIRVMLRHGAVGPDGDLPAFLDILRDFSRTSVSFDLTVVKLFIGMSWGKMGGAHSSLQVQGWRAASVKAEDVFPDVHLVFCWPRQLDGAAAMVSAICDQFCTEDLKELTLDEDLRQSNPPERRVWTSESWRTNLARAVNLRNVDAHGPTRAALREPLAMLNA</sequence>